<evidence type="ECO:0000256" key="3">
    <source>
        <dbReference type="ARBA" id="ARBA00022801"/>
    </source>
</evidence>
<evidence type="ECO:0000259" key="7">
    <source>
        <dbReference type="PROSITE" id="PS51462"/>
    </source>
</evidence>
<proteinExistence type="inferred from homology"/>
<dbReference type="InterPro" id="IPR020084">
    <property type="entry name" value="NUDIX_hydrolase_CS"/>
</dbReference>
<evidence type="ECO:0000313" key="8">
    <source>
        <dbReference type="EMBL" id="TVZ05269.1"/>
    </source>
</evidence>
<dbReference type="PROSITE" id="PS00893">
    <property type="entry name" value="NUDIX_BOX"/>
    <property type="match status" value="1"/>
</dbReference>
<dbReference type="EMBL" id="RPFW01000002">
    <property type="protein sequence ID" value="TVZ05269.1"/>
    <property type="molecule type" value="Genomic_DNA"/>
</dbReference>
<dbReference type="PROSITE" id="PS51462">
    <property type="entry name" value="NUDIX"/>
    <property type="match status" value="1"/>
</dbReference>
<keyword evidence="4" id="KW-0460">Magnesium</keyword>
<dbReference type="Proteomes" id="UP000460272">
    <property type="component" value="Unassembled WGS sequence"/>
</dbReference>
<dbReference type="Pfam" id="PF00293">
    <property type="entry name" value="NUDIX"/>
    <property type="match status" value="1"/>
</dbReference>
<sequence>MRWTVHSEKPLYEDEWLDIRLADVELPDGRHLEHRLIRTPPGAGCVTLKDERVLLLWRHRFITDTWGWEIPVGKINPGEDPSHAAARETEEETGWRPGPLSPLLRVEPTPGISDSVHHIYLADGAERIGPPEDYFESDHVSWVPLADIPALVSQGEISTGTTLAAVLYALTRQPPGNLSLHARPGRAPRIRRSAP</sequence>
<dbReference type="AlphaFoldDB" id="A0A6P2C1I8"/>
<keyword evidence="9" id="KW-1185">Reference proteome</keyword>
<accession>A0A6P2C1I8</accession>
<evidence type="ECO:0000256" key="1">
    <source>
        <dbReference type="ARBA" id="ARBA00001946"/>
    </source>
</evidence>
<name>A0A6P2C1I8_9ACTN</name>
<dbReference type="InterPro" id="IPR020476">
    <property type="entry name" value="Nudix_hydrolase"/>
</dbReference>
<dbReference type="PRINTS" id="PR00502">
    <property type="entry name" value="NUDIXFAMILY"/>
</dbReference>
<comment type="similarity">
    <text evidence="2 5">Belongs to the Nudix hydrolase family.</text>
</comment>
<evidence type="ECO:0000313" key="9">
    <source>
        <dbReference type="Proteomes" id="UP000460272"/>
    </source>
</evidence>
<keyword evidence="3 5" id="KW-0378">Hydrolase</keyword>
<dbReference type="OrthoDB" id="177518at2"/>
<reference evidence="8 9" key="1">
    <citation type="submission" date="2018-11" db="EMBL/GenBank/DDBJ databases">
        <title>Trebonia kvetii gen.nov., sp.nov., a novel acidophilic actinobacterium, and proposal of the new actinobacterial family Treboniaceae fam. nov.</title>
        <authorList>
            <person name="Rapoport D."/>
            <person name="Sagova-Mareckova M."/>
            <person name="Sedlacek I."/>
            <person name="Provaznik J."/>
            <person name="Kralova S."/>
            <person name="Pavlinic D."/>
            <person name="Benes V."/>
            <person name="Kopecky J."/>
        </authorList>
    </citation>
    <scope>NUCLEOTIDE SEQUENCE [LARGE SCALE GENOMIC DNA]</scope>
    <source>
        <strain evidence="8 9">15Tr583</strain>
    </source>
</reference>
<dbReference type="PANTHER" id="PTHR43222">
    <property type="entry name" value="NUDIX HYDROLASE 23"/>
    <property type="match status" value="1"/>
</dbReference>
<feature type="region of interest" description="Disordered" evidence="6">
    <location>
        <begin position="77"/>
        <end position="101"/>
    </location>
</feature>
<evidence type="ECO:0000256" key="4">
    <source>
        <dbReference type="ARBA" id="ARBA00022842"/>
    </source>
</evidence>
<dbReference type="GO" id="GO:0016787">
    <property type="term" value="F:hydrolase activity"/>
    <property type="evidence" value="ECO:0007669"/>
    <property type="project" value="UniProtKB-KW"/>
</dbReference>
<gene>
    <name evidence="8" type="ORF">EAS64_11845</name>
</gene>
<dbReference type="SUPFAM" id="SSF55811">
    <property type="entry name" value="Nudix"/>
    <property type="match status" value="1"/>
</dbReference>
<evidence type="ECO:0000256" key="2">
    <source>
        <dbReference type="ARBA" id="ARBA00005582"/>
    </source>
</evidence>
<organism evidence="8 9">
    <name type="scientific">Trebonia kvetii</name>
    <dbReference type="NCBI Taxonomy" id="2480626"/>
    <lineage>
        <taxon>Bacteria</taxon>
        <taxon>Bacillati</taxon>
        <taxon>Actinomycetota</taxon>
        <taxon>Actinomycetes</taxon>
        <taxon>Streptosporangiales</taxon>
        <taxon>Treboniaceae</taxon>
        <taxon>Trebonia</taxon>
    </lineage>
</organism>
<protein>
    <submittedName>
        <fullName evidence="8">NUDIX hydrolase</fullName>
    </submittedName>
</protein>
<feature type="domain" description="Nudix hydrolase" evidence="7">
    <location>
        <begin position="38"/>
        <end position="165"/>
    </location>
</feature>
<dbReference type="RefSeq" id="WP_145852972.1">
    <property type="nucleotide sequence ID" value="NZ_RPFW01000002.1"/>
</dbReference>
<evidence type="ECO:0000256" key="5">
    <source>
        <dbReference type="RuleBase" id="RU003476"/>
    </source>
</evidence>
<dbReference type="InterPro" id="IPR000086">
    <property type="entry name" value="NUDIX_hydrolase_dom"/>
</dbReference>
<dbReference type="Gene3D" id="3.90.79.10">
    <property type="entry name" value="Nucleoside Triphosphate Pyrophosphohydrolase"/>
    <property type="match status" value="1"/>
</dbReference>
<comment type="cofactor">
    <cofactor evidence="1">
        <name>Mg(2+)</name>
        <dbReference type="ChEBI" id="CHEBI:18420"/>
    </cofactor>
</comment>
<dbReference type="PANTHER" id="PTHR43222:SF2">
    <property type="entry name" value="NUDIX HYDROLASE 23, CHLOROPLASTIC"/>
    <property type="match status" value="1"/>
</dbReference>
<dbReference type="CDD" id="cd03424">
    <property type="entry name" value="NUDIX_ADPRase_Nudt5_UGPPase_Nudt14"/>
    <property type="match status" value="1"/>
</dbReference>
<comment type="caution">
    <text evidence="8">The sequence shown here is derived from an EMBL/GenBank/DDBJ whole genome shotgun (WGS) entry which is preliminary data.</text>
</comment>
<evidence type="ECO:0000256" key="6">
    <source>
        <dbReference type="SAM" id="MobiDB-lite"/>
    </source>
</evidence>
<dbReference type="InterPro" id="IPR015797">
    <property type="entry name" value="NUDIX_hydrolase-like_dom_sf"/>
</dbReference>